<dbReference type="InterPro" id="IPR029063">
    <property type="entry name" value="SAM-dependent_MTases_sf"/>
</dbReference>
<organism evidence="3 4">
    <name type="scientific">Candidatus Uhrbacteria bacterium GW2011_GWC2_41_11</name>
    <dbReference type="NCBI Taxonomy" id="1618985"/>
    <lineage>
        <taxon>Bacteria</taxon>
        <taxon>Candidatus Uhriibacteriota</taxon>
    </lineage>
</organism>
<comment type="caution">
    <text evidence="3">The sequence shown here is derived from an EMBL/GenBank/DDBJ whole genome shotgun (WGS) entry which is preliminary data.</text>
</comment>
<dbReference type="SUPFAM" id="SSF53335">
    <property type="entry name" value="S-adenosyl-L-methionine-dependent methyltransferases"/>
    <property type="match status" value="1"/>
</dbReference>
<evidence type="ECO:0000259" key="2">
    <source>
        <dbReference type="Pfam" id="PF08241"/>
    </source>
</evidence>
<dbReference type="Pfam" id="PF08241">
    <property type="entry name" value="Methyltransf_11"/>
    <property type="match status" value="1"/>
</dbReference>
<dbReference type="EMBL" id="LCAH01000013">
    <property type="protein sequence ID" value="KKR86442.1"/>
    <property type="molecule type" value="Genomic_DNA"/>
</dbReference>
<dbReference type="GO" id="GO:0032259">
    <property type="term" value="P:methylation"/>
    <property type="evidence" value="ECO:0007669"/>
    <property type="project" value="UniProtKB-KW"/>
</dbReference>
<reference evidence="3 4" key="1">
    <citation type="journal article" date="2015" name="Nature">
        <title>rRNA introns, odd ribosomes, and small enigmatic genomes across a large radiation of phyla.</title>
        <authorList>
            <person name="Brown C.T."/>
            <person name="Hug L.A."/>
            <person name="Thomas B.C."/>
            <person name="Sharon I."/>
            <person name="Castelle C.J."/>
            <person name="Singh A."/>
            <person name="Wilkins M.J."/>
            <person name="Williams K.H."/>
            <person name="Banfield J.F."/>
        </authorList>
    </citation>
    <scope>NUCLEOTIDE SEQUENCE [LARGE SCALE GENOMIC DNA]</scope>
</reference>
<keyword evidence="3" id="KW-0489">Methyltransferase</keyword>
<name>A0A0G0XFC5_9BACT</name>
<proteinExistence type="predicted"/>
<gene>
    <name evidence="3" type="ORF">UU35_C0013G0017</name>
</gene>
<accession>A0A0G0XFC5</accession>
<dbReference type="InterPro" id="IPR013216">
    <property type="entry name" value="Methyltransf_11"/>
</dbReference>
<dbReference type="GO" id="GO:0008757">
    <property type="term" value="F:S-adenosylmethionine-dependent methyltransferase activity"/>
    <property type="evidence" value="ECO:0007669"/>
    <property type="project" value="InterPro"/>
</dbReference>
<dbReference type="PANTHER" id="PTHR43861:SF1">
    <property type="entry name" value="TRANS-ACONITATE 2-METHYLTRANSFERASE"/>
    <property type="match status" value="1"/>
</dbReference>
<dbReference type="Proteomes" id="UP000034616">
    <property type="component" value="Unassembled WGS sequence"/>
</dbReference>
<protein>
    <submittedName>
        <fullName evidence="3">Methyltransferase type 11</fullName>
    </submittedName>
</protein>
<dbReference type="Gene3D" id="3.40.50.150">
    <property type="entry name" value="Vaccinia Virus protein VP39"/>
    <property type="match status" value="1"/>
</dbReference>
<feature type="domain" description="Methyltransferase type 11" evidence="2">
    <location>
        <begin position="58"/>
        <end position="154"/>
    </location>
</feature>
<keyword evidence="3" id="KW-0808">Transferase</keyword>
<evidence type="ECO:0000313" key="4">
    <source>
        <dbReference type="Proteomes" id="UP000034616"/>
    </source>
</evidence>
<dbReference type="PANTHER" id="PTHR43861">
    <property type="entry name" value="TRANS-ACONITATE 2-METHYLTRANSFERASE-RELATED"/>
    <property type="match status" value="1"/>
</dbReference>
<feature type="region of interest" description="Disordered" evidence="1">
    <location>
        <begin position="1"/>
        <end position="20"/>
    </location>
</feature>
<feature type="compositionally biased region" description="Basic residues" evidence="1">
    <location>
        <begin position="1"/>
        <end position="11"/>
    </location>
</feature>
<sequence>MRKFQTNRGPKKRESGTEWESSARQYHEYIESPNTLQKTVVYPGVKQLLEPKAGEVYVDIACGEGAFAEYLAKAEKKAKVVGFDVSTTFIQMAQHRNVSGTEFLRADAGSASRMLNGRMFDGAVCVLAVQNMSQPEQTFMETAKFLKPGAKFVIVLNHPAFRIPRQTMWEYDEKKRLQYRRIERYLSPMDIPILMRPGSDRNVKTVSHHHPISFYVNELARAGFLVDAMEEWTSDRQSVPGGRARAENRSRSEIPLFLAIRARRLDTRR</sequence>
<dbReference type="AlphaFoldDB" id="A0A0G0XFC5"/>
<evidence type="ECO:0000313" key="3">
    <source>
        <dbReference type="EMBL" id="KKR86442.1"/>
    </source>
</evidence>
<dbReference type="CDD" id="cd02440">
    <property type="entry name" value="AdoMet_MTases"/>
    <property type="match status" value="1"/>
</dbReference>
<evidence type="ECO:0000256" key="1">
    <source>
        <dbReference type="SAM" id="MobiDB-lite"/>
    </source>
</evidence>